<dbReference type="AlphaFoldDB" id="A0A482W4G4"/>
<accession>A0A482W4G4</accession>
<dbReference type="EMBL" id="QDEB01031202">
    <property type="protein sequence ID" value="RZC39815.1"/>
    <property type="molecule type" value="Genomic_DNA"/>
</dbReference>
<reference evidence="1 2" key="1">
    <citation type="submission" date="2017-03" db="EMBL/GenBank/DDBJ databases">
        <title>Genome of the blue death feigning beetle - Asbolus verrucosus.</title>
        <authorList>
            <person name="Rider S.D."/>
        </authorList>
    </citation>
    <scope>NUCLEOTIDE SEQUENCE [LARGE SCALE GENOMIC DNA]</scope>
    <source>
        <strain evidence="1">Butters</strain>
        <tissue evidence="1">Head and leg muscle</tissue>
    </source>
</reference>
<evidence type="ECO:0000313" key="1">
    <source>
        <dbReference type="EMBL" id="RZC39815.1"/>
    </source>
</evidence>
<sequence length="65" mass="7474">MAIVFCDGRNGMKRQWERTMTDADEIQDIGGWSRAISLLPRKHVWHTEQVLSEDDGVFSGITLRI</sequence>
<gene>
    <name evidence="1" type="ORF">BDFB_009008</name>
</gene>
<name>A0A482W4G4_ASBVE</name>
<dbReference type="Proteomes" id="UP000292052">
    <property type="component" value="Unassembled WGS sequence"/>
</dbReference>
<evidence type="ECO:0000313" key="2">
    <source>
        <dbReference type="Proteomes" id="UP000292052"/>
    </source>
</evidence>
<protein>
    <submittedName>
        <fullName evidence="1">Uncharacterized protein</fullName>
    </submittedName>
</protein>
<organism evidence="1 2">
    <name type="scientific">Asbolus verrucosus</name>
    <name type="common">Desert ironclad beetle</name>
    <dbReference type="NCBI Taxonomy" id="1661398"/>
    <lineage>
        <taxon>Eukaryota</taxon>
        <taxon>Metazoa</taxon>
        <taxon>Ecdysozoa</taxon>
        <taxon>Arthropoda</taxon>
        <taxon>Hexapoda</taxon>
        <taxon>Insecta</taxon>
        <taxon>Pterygota</taxon>
        <taxon>Neoptera</taxon>
        <taxon>Endopterygota</taxon>
        <taxon>Coleoptera</taxon>
        <taxon>Polyphaga</taxon>
        <taxon>Cucujiformia</taxon>
        <taxon>Tenebrionidae</taxon>
        <taxon>Pimeliinae</taxon>
        <taxon>Asbolus</taxon>
    </lineage>
</organism>
<proteinExistence type="predicted"/>
<keyword evidence="2" id="KW-1185">Reference proteome</keyword>
<comment type="caution">
    <text evidence="1">The sequence shown here is derived from an EMBL/GenBank/DDBJ whole genome shotgun (WGS) entry which is preliminary data.</text>
</comment>